<name>A0AA38K7P1_9AGAR</name>
<gene>
    <name evidence="1" type="ORF">GGU10DRAFT_279376</name>
</gene>
<feature type="non-terminal residue" evidence="1">
    <location>
        <position position="1"/>
    </location>
</feature>
<evidence type="ECO:0000313" key="2">
    <source>
        <dbReference type="Proteomes" id="UP001163798"/>
    </source>
</evidence>
<comment type="caution">
    <text evidence="1">The sequence shown here is derived from an EMBL/GenBank/DDBJ whole genome shotgun (WGS) entry which is preliminary data.</text>
</comment>
<dbReference type="Proteomes" id="UP001163798">
    <property type="component" value="Unassembled WGS sequence"/>
</dbReference>
<proteinExistence type="predicted"/>
<organism evidence="1 2">
    <name type="scientific">Lentinula aff. detonsa</name>
    <dbReference type="NCBI Taxonomy" id="2804958"/>
    <lineage>
        <taxon>Eukaryota</taxon>
        <taxon>Fungi</taxon>
        <taxon>Dikarya</taxon>
        <taxon>Basidiomycota</taxon>
        <taxon>Agaricomycotina</taxon>
        <taxon>Agaricomycetes</taxon>
        <taxon>Agaricomycetidae</taxon>
        <taxon>Agaricales</taxon>
        <taxon>Marasmiineae</taxon>
        <taxon>Omphalotaceae</taxon>
        <taxon>Lentinula</taxon>
    </lineage>
</organism>
<dbReference type="AlphaFoldDB" id="A0AA38K7P1"/>
<dbReference type="EMBL" id="MU793733">
    <property type="protein sequence ID" value="KAJ3780459.1"/>
    <property type="molecule type" value="Genomic_DNA"/>
</dbReference>
<reference evidence="1" key="1">
    <citation type="submission" date="2022-08" db="EMBL/GenBank/DDBJ databases">
        <authorList>
            <consortium name="DOE Joint Genome Institute"/>
            <person name="Min B."/>
            <person name="Riley R."/>
            <person name="Sierra-Patev S."/>
            <person name="Naranjo-Ortiz M."/>
            <person name="Looney B."/>
            <person name="Konkel Z."/>
            <person name="Slot J.C."/>
            <person name="Sakamoto Y."/>
            <person name="Steenwyk J.L."/>
            <person name="Rokas A."/>
            <person name="Carro J."/>
            <person name="Camarero S."/>
            <person name="Ferreira P."/>
            <person name="Molpeceres G."/>
            <person name="Ruiz-Duenas F.J."/>
            <person name="Serrano A."/>
            <person name="Henrissat B."/>
            <person name="Drula E."/>
            <person name="Hughes K.W."/>
            <person name="Mata J.L."/>
            <person name="Ishikawa N.K."/>
            <person name="Vargas-Isla R."/>
            <person name="Ushijima S."/>
            <person name="Smith C.A."/>
            <person name="Ahrendt S."/>
            <person name="Andreopoulos W."/>
            <person name="He G."/>
            <person name="Labutti K."/>
            <person name="Lipzen A."/>
            <person name="Ng V."/>
            <person name="Sandor L."/>
            <person name="Barry K."/>
            <person name="Martinez A.T."/>
            <person name="Xiao Y."/>
            <person name="Gibbons J.G."/>
            <person name="Terashima K."/>
            <person name="Hibbett D.S."/>
            <person name="Grigoriev I.V."/>
        </authorList>
    </citation>
    <scope>NUCLEOTIDE SEQUENCE</scope>
    <source>
        <strain evidence="1">TFB10291</strain>
    </source>
</reference>
<accession>A0AA38K7P1</accession>
<evidence type="ECO:0000313" key="1">
    <source>
        <dbReference type="EMBL" id="KAJ3780459.1"/>
    </source>
</evidence>
<keyword evidence="2" id="KW-1185">Reference proteome</keyword>
<sequence>RLTHVQLLLPWNLSPLQSSRISLEYLLLPPRSALEAVPPSITAKASSPTSTPAYSSVHHFNTDGEVWVSRLSAIHFQG</sequence>
<protein>
    <submittedName>
        <fullName evidence="1">Uncharacterized protein</fullName>
    </submittedName>
</protein>